<gene>
    <name evidence="2" type="ORF">OCU04_001538</name>
</gene>
<dbReference type="PANTHER" id="PTHR46411">
    <property type="entry name" value="FAMILY ATPASE, PUTATIVE-RELATED"/>
    <property type="match status" value="1"/>
</dbReference>
<evidence type="ECO:0000313" key="2">
    <source>
        <dbReference type="EMBL" id="KAJ8071200.1"/>
    </source>
</evidence>
<dbReference type="PANTHER" id="PTHR46411:SF3">
    <property type="entry name" value="AAA+ ATPASE DOMAIN-CONTAINING PROTEIN"/>
    <property type="match status" value="1"/>
</dbReference>
<dbReference type="InterPro" id="IPR027417">
    <property type="entry name" value="P-loop_NTPase"/>
</dbReference>
<dbReference type="OrthoDB" id="10042665at2759"/>
<dbReference type="Pfam" id="PF23232">
    <property type="entry name" value="AAA_lid_13"/>
    <property type="match status" value="1"/>
</dbReference>
<name>A0A9X0AYP5_9HELO</name>
<keyword evidence="3" id="KW-1185">Reference proteome</keyword>
<evidence type="ECO:0000313" key="3">
    <source>
        <dbReference type="Proteomes" id="UP001152300"/>
    </source>
</evidence>
<dbReference type="Proteomes" id="UP001152300">
    <property type="component" value="Unassembled WGS sequence"/>
</dbReference>
<dbReference type="SUPFAM" id="SSF52540">
    <property type="entry name" value="P-loop containing nucleoside triphosphate hydrolases"/>
    <property type="match status" value="1"/>
</dbReference>
<organism evidence="2 3">
    <name type="scientific">Sclerotinia nivalis</name>
    <dbReference type="NCBI Taxonomy" id="352851"/>
    <lineage>
        <taxon>Eukaryota</taxon>
        <taxon>Fungi</taxon>
        <taxon>Dikarya</taxon>
        <taxon>Ascomycota</taxon>
        <taxon>Pezizomycotina</taxon>
        <taxon>Leotiomycetes</taxon>
        <taxon>Helotiales</taxon>
        <taxon>Sclerotiniaceae</taxon>
        <taxon>Sclerotinia</taxon>
    </lineage>
</organism>
<comment type="caution">
    <text evidence="2">The sequence shown here is derived from an EMBL/GenBank/DDBJ whole genome shotgun (WGS) entry which is preliminary data.</text>
</comment>
<reference evidence="2" key="1">
    <citation type="submission" date="2022-11" db="EMBL/GenBank/DDBJ databases">
        <title>Genome Resource of Sclerotinia nivalis Strain SnTB1, a Plant Pathogen Isolated from American Ginseng.</title>
        <authorList>
            <person name="Fan S."/>
        </authorList>
    </citation>
    <scope>NUCLEOTIDE SEQUENCE</scope>
    <source>
        <strain evidence="2">SnTB1</strain>
    </source>
</reference>
<feature type="domain" description="AAA+ ATPase lid" evidence="1">
    <location>
        <begin position="26"/>
        <end position="85"/>
    </location>
</feature>
<sequence>MTTNRVNNIDPAFQPRIHLSMDYKDLDKNAREKVWRNFLSRGDDQEHHHQITDAEVDKLAESNTNGRQIKNVLKTAKLLASYKNELLKFEHVRTVMSVEGN</sequence>
<dbReference type="InterPro" id="IPR056599">
    <property type="entry name" value="AAA_lid_fung"/>
</dbReference>
<dbReference type="EMBL" id="JAPEIS010000001">
    <property type="protein sequence ID" value="KAJ8071200.1"/>
    <property type="molecule type" value="Genomic_DNA"/>
</dbReference>
<protein>
    <recommendedName>
        <fullName evidence="1">AAA+ ATPase lid domain-containing protein</fullName>
    </recommendedName>
</protein>
<evidence type="ECO:0000259" key="1">
    <source>
        <dbReference type="Pfam" id="PF23232"/>
    </source>
</evidence>
<proteinExistence type="predicted"/>
<accession>A0A9X0AYP5</accession>
<dbReference type="AlphaFoldDB" id="A0A9X0AYP5"/>